<keyword evidence="3" id="KW-1185">Reference proteome</keyword>
<keyword evidence="1" id="KW-1133">Transmembrane helix</keyword>
<sequence length="33" mass="3645">MKRGMTRAILSDSHFWIPLAVLLLGIALLAHLS</sequence>
<keyword evidence="2" id="KW-0675">Receptor</keyword>
<reference evidence="2 3" key="1">
    <citation type="journal article" date="2016" name="Int. J. Syst. Evol. Microbiol.">
        <title>Acidipila dinghuensis sp. nov., an acidobacterium isolated from forest soil.</title>
        <authorList>
            <person name="Jiang Y.W."/>
            <person name="Wang J."/>
            <person name="Chen M.H."/>
            <person name="Lv Y.Y."/>
            <person name="Qiu L.H."/>
        </authorList>
    </citation>
    <scope>NUCLEOTIDE SEQUENCE [LARGE SCALE GENOMIC DNA]</scope>
    <source>
        <strain evidence="2 3">DHOF10</strain>
    </source>
</reference>
<comment type="caution">
    <text evidence="2">The sequence shown here is derived from an EMBL/GenBank/DDBJ whole genome shotgun (WGS) entry which is preliminary data.</text>
</comment>
<evidence type="ECO:0000313" key="3">
    <source>
        <dbReference type="Proteomes" id="UP000290253"/>
    </source>
</evidence>
<dbReference type="RefSeq" id="WP_129206809.1">
    <property type="nucleotide sequence ID" value="NZ_BMGU01000001.1"/>
</dbReference>
<dbReference type="EMBL" id="SDMK01000001">
    <property type="protein sequence ID" value="RXS97028.1"/>
    <property type="molecule type" value="Genomic_DNA"/>
</dbReference>
<dbReference type="Proteomes" id="UP000290253">
    <property type="component" value="Unassembled WGS sequence"/>
</dbReference>
<keyword evidence="1" id="KW-0472">Membrane</keyword>
<evidence type="ECO:0000313" key="2">
    <source>
        <dbReference type="EMBL" id="RXS97028.1"/>
    </source>
</evidence>
<dbReference type="AlphaFoldDB" id="A0A4Q1SHH4"/>
<protein>
    <submittedName>
        <fullName evidence="2">Translocated intimin receptor Tir</fullName>
    </submittedName>
</protein>
<proteinExistence type="predicted"/>
<evidence type="ECO:0000256" key="1">
    <source>
        <dbReference type="SAM" id="Phobius"/>
    </source>
</evidence>
<name>A0A4Q1SHH4_9BACT</name>
<feature type="transmembrane region" description="Helical" evidence="1">
    <location>
        <begin position="15"/>
        <end position="32"/>
    </location>
</feature>
<gene>
    <name evidence="2" type="ORF">ESZ00_03615</name>
</gene>
<keyword evidence="1" id="KW-0812">Transmembrane</keyword>
<organism evidence="2 3">
    <name type="scientific">Silvibacterium dinghuense</name>
    <dbReference type="NCBI Taxonomy" id="1560006"/>
    <lineage>
        <taxon>Bacteria</taxon>
        <taxon>Pseudomonadati</taxon>
        <taxon>Acidobacteriota</taxon>
        <taxon>Terriglobia</taxon>
        <taxon>Terriglobales</taxon>
        <taxon>Acidobacteriaceae</taxon>
        <taxon>Silvibacterium</taxon>
    </lineage>
</organism>
<accession>A0A4Q1SHH4</accession>